<dbReference type="Proteomes" id="UP000807342">
    <property type="component" value="Unassembled WGS sequence"/>
</dbReference>
<gene>
    <name evidence="2" type="ORF">P691DRAFT_799616</name>
</gene>
<dbReference type="EMBL" id="MU151059">
    <property type="protein sequence ID" value="KAF9453664.1"/>
    <property type="molecule type" value="Genomic_DNA"/>
</dbReference>
<feature type="domain" description="Methyltransferase" evidence="1">
    <location>
        <begin position="49"/>
        <end position="88"/>
    </location>
</feature>
<reference evidence="2" key="1">
    <citation type="submission" date="2020-11" db="EMBL/GenBank/DDBJ databases">
        <authorList>
            <consortium name="DOE Joint Genome Institute"/>
            <person name="Ahrendt S."/>
            <person name="Riley R."/>
            <person name="Andreopoulos W."/>
            <person name="Labutti K."/>
            <person name="Pangilinan J."/>
            <person name="Ruiz-Duenas F.J."/>
            <person name="Barrasa J.M."/>
            <person name="Sanchez-Garcia M."/>
            <person name="Camarero S."/>
            <person name="Miyauchi S."/>
            <person name="Serrano A."/>
            <person name="Linde D."/>
            <person name="Babiker R."/>
            <person name="Drula E."/>
            <person name="Ayuso-Fernandez I."/>
            <person name="Pacheco R."/>
            <person name="Padilla G."/>
            <person name="Ferreira P."/>
            <person name="Barriuso J."/>
            <person name="Kellner H."/>
            <person name="Castanera R."/>
            <person name="Alfaro M."/>
            <person name="Ramirez L."/>
            <person name="Pisabarro A.G."/>
            <person name="Kuo A."/>
            <person name="Tritt A."/>
            <person name="Lipzen A."/>
            <person name="He G."/>
            <person name="Yan M."/>
            <person name="Ng V."/>
            <person name="Cullen D."/>
            <person name="Martin F."/>
            <person name="Rosso M.-N."/>
            <person name="Henrissat B."/>
            <person name="Hibbett D."/>
            <person name="Martinez A.T."/>
            <person name="Grigoriev I.V."/>
        </authorList>
    </citation>
    <scope>NUCLEOTIDE SEQUENCE</scope>
    <source>
        <strain evidence="2">MF-IS2</strain>
    </source>
</reference>
<dbReference type="AlphaFoldDB" id="A0A9P5XMN9"/>
<dbReference type="SUPFAM" id="SSF53335">
    <property type="entry name" value="S-adenosyl-L-methionine-dependent methyltransferases"/>
    <property type="match status" value="1"/>
</dbReference>
<dbReference type="OrthoDB" id="3647at2759"/>
<dbReference type="InterPro" id="IPR041698">
    <property type="entry name" value="Methyltransf_25"/>
</dbReference>
<comment type="caution">
    <text evidence="2">The sequence shown here is derived from an EMBL/GenBank/DDBJ whole genome shotgun (WGS) entry which is preliminary data.</text>
</comment>
<name>A0A9P5XMN9_9AGAR</name>
<protein>
    <recommendedName>
        <fullName evidence="1">Methyltransferase domain-containing protein</fullName>
    </recommendedName>
</protein>
<evidence type="ECO:0000313" key="3">
    <source>
        <dbReference type="Proteomes" id="UP000807342"/>
    </source>
</evidence>
<organism evidence="2 3">
    <name type="scientific">Macrolepiota fuliginosa MF-IS2</name>
    <dbReference type="NCBI Taxonomy" id="1400762"/>
    <lineage>
        <taxon>Eukaryota</taxon>
        <taxon>Fungi</taxon>
        <taxon>Dikarya</taxon>
        <taxon>Basidiomycota</taxon>
        <taxon>Agaricomycotina</taxon>
        <taxon>Agaricomycetes</taxon>
        <taxon>Agaricomycetidae</taxon>
        <taxon>Agaricales</taxon>
        <taxon>Agaricineae</taxon>
        <taxon>Agaricaceae</taxon>
        <taxon>Macrolepiota</taxon>
    </lineage>
</organism>
<sequence length="175" mass="19902">MANYRKFNQEYYDQLEEQQLDPPHAIELARRAARVFRRVYEFDEDETVVMDFACGVGLISRELIPYSKSVVGVDISQRMVDEYNRHALSSFLKPGGSLLVIDLLKDDNLDVDNLFPEHREHDIVAHRGGFTQIEIEDAFVVANLTLLEFSEGIKAKKKGHPVTLFIAHGIKPSVG</sequence>
<dbReference type="Gene3D" id="3.40.50.150">
    <property type="entry name" value="Vaccinia Virus protein VP39"/>
    <property type="match status" value="1"/>
</dbReference>
<proteinExistence type="predicted"/>
<keyword evidence="3" id="KW-1185">Reference proteome</keyword>
<accession>A0A9P5XMN9</accession>
<dbReference type="Pfam" id="PF13649">
    <property type="entry name" value="Methyltransf_25"/>
    <property type="match status" value="1"/>
</dbReference>
<dbReference type="InterPro" id="IPR029063">
    <property type="entry name" value="SAM-dependent_MTases_sf"/>
</dbReference>
<evidence type="ECO:0000313" key="2">
    <source>
        <dbReference type="EMBL" id="KAF9453664.1"/>
    </source>
</evidence>
<evidence type="ECO:0000259" key="1">
    <source>
        <dbReference type="Pfam" id="PF13649"/>
    </source>
</evidence>